<comment type="caution">
    <text evidence="2">The sequence shown here is derived from an EMBL/GenBank/DDBJ whole genome shotgun (WGS) entry which is preliminary data.</text>
</comment>
<name>A0AA38MCL4_9CUCU</name>
<dbReference type="EMBL" id="JALNTZ010000005">
    <property type="protein sequence ID" value="KAJ3651414.1"/>
    <property type="molecule type" value="Genomic_DNA"/>
</dbReference>
<gene>
    <name evidence="2" type="ORF">Zmor_017458</name>
</gene>
<dbReference type="Proteomes" id="UP001168821">
    <property type="component" value="Unassembled WGS sequence"/>
</dbReference>
<evidence type="ECO:0000313" key="3">
    <source>
        <dbReference type="Proteomes" id="UP001168821"/>
    </source>
</evidence>
<dbReference type="AlphaFoldDB" id="A0AA38MCL4"/>
<protein>
    <recommendedName>
        <fullName evidence="1">Homologous recombination OB-fold protein OB-fold domain-containing protein</fullName>
    </recommendedName>
</protein>
<reference evidence="2" key="1">
    <citation type="journal article" date="2023" name="G3 (Bethesda)">
        <title>Whole genome assemblies of Zophobas morio and Tenebrio molitor.</title>
        <authorList>
            <person name="Kaur S."/>
            <person name="Stinson S.A."/>
            <person name="diCenzo G.C."/>
        </authorList>
    </citation>
    <scope>NUCLEOTIDE SEQUENCE</scope>
    <source>
        <strain evidence="2">QUZm001</strain>
    </source>
</reference>
<proteinExistence type="predicted"/>
<dbReference type="InterPro" id="IPR058570">
    <property type="entry name" value="HROB_OB"/>
</dbReference>
<keyword evidence="3" id="KW-1185">Reference proteome</keyword>
<evidence type="ECO:0000259" key="1">
    <source>
        <dbReference type="Pfam" id="PF15072"/>
    </source>
</evidence>
<dbReference type="PANTHER" id="PTHR14523">
    <property type="entry name" value="UNCHARACTERIZED PROTEIN C17ORF53 HOMOLOG"/>
    <property type="match status" value="1"/>
</dbReference>
<sequence>MFESNTDVDFGDEFTLDFERIQKNVKNKRPLEAPSVETPKKLKIVTLPKNVVKRKFPGPAGLLPDRKDVTSSVIQNSDLKNPELEIPCSQMSLSVFQSSPWVDASRDYEPLVDQYDIKWIKTNATLNKLHNQKAPFLAAIIKSVECFEGKNLIVKVVLRDASGEIQGTIIHSLYEEYSSNLVAGSVIVLRQCGVLTTSYSNNHYLTITPKNLVTIYSKNNDEMVIISVQEITCGDLMAELKQVKVPIGGRGRIQEKENAPTCSQLNIRGSQEEVEAWQNAMEGLDMDSFLEDF</sequence>
<feature type="domain" description="Homologous recombination OB-fold protein OB-fold" evidence="1">
    <location>
        <begin position="132"/>
        <end position="218"/>
    </location>
</feature>
<accession>A0AA38MCL4</accession>
<dbReference type="GO" id="GO:0000725">
    <property type="term" value="P:recombinational repair"/>
    <property type="evidence" value="ECO:0007669"/>
    <property type="project" value="InterPro"/>
</dbReference>
<evidence type="ECO:0000313" key="2">
    <source>
        <dbReference type="EMBL" id="KAJ3651414.1"/>
    </source>
</evidence>
<dbReference type="Pfam" id="PF15072">
    <property type="entry name" value="HROB"/>
    <property type="match status" value="1"/>
</dbReference>
<dbReference type="PANTHER" id="PTHR14523:SF1">
    <property type="entry name" value="HOMOLOGOUS RECOMBINATION OB-FOLD PROTEIN"/>
    <property type="match status" value="1"/>
</dbReference>
<dbReference type="InterPro" id="IPR028045">
    <property type="entry name" value="HROB"/>
</dbReference>
<organism evidence="2 3">
    <name type="scientific">Zophobas morio</name>
    <dbReference type="NCBI Taxonomy" id="2755281"/>
    <lineage>
        <taxon>Eukaryota</taxon>
        <taxon>Metazoa</taxon>
        <taxon>Ecdysozoa</taxon>
        <taxon>Arthropoda</taxon>
        <taxon>Hexapoda</taxon>
        <taxon>Insecta</taxon>
        <taxon>Pterygota</taxon>
        <taxon>Neoptera</taxon>
        <taxon>Endopterygota</taxon>
        <taxon>Coleoptera</taxon>
        <taxon>Polyphaga</taxon>
        <taxon>Cucujiformia</taxon>
        <taxon>Tenebrionidae</taxon>
        <taxon>Zophobas</taxon>
    </lineage>
</organism>